<dbReference type="STRING" id="953739.SVEN_0586"/>
<dbReference type="Gene3D" id="3.40.630.30">
    <property type="match status" value="1"/>
</dbReference>
<dbReference type="Proteomes" id="UP000006854">
    <property type="component" value="Chromosome"/>
</dbReference>
<dbReference type="HOGENOM" id="CLU_096119_0_0_11"/>
<dbReference type="EMBL" id="FR845719">
    <property type="protein sequence ID" value="CCA53873.1"/>
    <property type="molecule type" value="Genomic_DNA"/>
</dbReference>
<dbReference type="GO" id="GO:0016747">
    <property type="term" value="F:acyltransferase activity, transferring groups other than amino-acyl groups"/>
    <property type="evidence" value="ECO:0007669"/>
    <property type="project" value="InterPro"/>
</dbReference>
<dbReference type="PATRIC" id="fig|953739.5.peg.768"/>
<dbReference type="GeneID" id="51861181"/>
<dbReference type="SUPFAM" id="SSF55729">
    <property type="entry name" value="Acyl-CoA N-acyltransferases (Nat)"/>
    <property type="match status" value="1"/>
</dbReference>
<feature type="domain" description="N-acetyltransferase" evidence="1">
    <location>
        <begin position="17"/>
        <end position="182"/>
    </location>
</feature>
<reference evidence="2 3" key="1">
    <citation type="journal article" date="2011" name="BMC Genomics">
        <title>Genome-wide analysis of the role of GlnR in Streptomyces venezuelae provides new insights into global nitrogen regulation in actinomycetes.</title>
        <authorList>
            <person name="Pullan S.T."/>
            <person name="Bibb M.J."/>
            <person name="Merrick M."/>
        </authorList>
    </citation>
    <scope>NUCLEOTIDE SEQUENCE [LARGE SCALE GENOMIC DNA]</scope>
    <source>
        <strain evidence="3">ATCC 10712 / CBS 650.69 / DSM 40230 / JCM 4526 / NBRC 13096 / PD 04745</strain>
    </source>
</reference>
<keyword evidence="3" id="KW-1185">Reference proteome</keyword>
<dbReference type="InterPro" id="IPR000182">
    <property type="entry name" value="GNAT_dom"/>
</dbReference>
<name>F2R8F5_STRVP</name>
<evidence type="ECO:0000313" key="3">
    <source>
        <dbReference type="Proteomes" id="UP000006854"/>
    </source>
</evidence>
<dbReference type="RefSeq" id="WP_015031792.1">
    <property type="nucleotide sequence ID" value="NC_018750.1"/>
</dbReference>
<keyword evidence="2" id="KW-0808">Transferase</keyword>
<evidence type="ECO:0000313" key="2">
    <source>
        <dbReference type="EMBL" id="CCA53873.1"/>
    </source>
</evidence>
<dbReference type="eggNOG" id="COG0456">
    <property type="taxonomic scope" value="Bacteria"/>
</dbReference>
<accession>F2R8F5</accession>
<proteinExistence type="predicted"/>
<sequence length="189" mass="19990">MAAVERVPGSRLLAYAYGIRAVYADAFGVPPWLEGPEQAAAYLERLADDVRRPGFTAALALDGDTVAGWATAWTTPDVFPADRAYALVSAALGERRTADWLCGAREVDELAVSTAARGSGLGARLLHAVTEDRADGRCWLLTSAAAQDTCAFYERAGWTRAGHAGPGGSGLVTFLGPRHPARRLPAPPR</sequence>
<dbReference type="OrthoDB" id="3371202at2"/>
<organism evidence="2 3">
    <name type="scientific">Streptomyces venezuelae (strain ATCC 10712 / CBS 650.69 / DSM 40230 / JCM 4526 / NBRC 13096 / PD 04745)</name>
    <dbReference type="NCBI Taxonomy" id="953739"/>
    <lineage>
        <taxon>Bacteria</taxon>
        <taxon>Bacillati</taxon>
        <taxon>Actinomycetota</taxon>
        <taxon>Actinomycetes</taxon>
        <taxon>Kitasatosporales</taxon>
        <taxon>Streptomycetaceae</taxon>
        <taxon>Streptomyces</taxon>
    </lineage>
</organism>
<dbReference type="InterPro" id="IPR016181">
    <property type="entry name" value="Acyl_CoA_acyltransferase"/>
</dbReference>
<evidence type="ECO:0000259" key="1">
    <source>
        <dbReference type="PROSITE" id="PS51186"/>
    </source>
</evidence>
<dbReference type="AlphaFoldDB" id="F2R8F5"/>
<gene>
    <name evidence="2" type="ordered locus">SVEN_0586</name>
</gene>
<dbReference type="PROSITE" id="PS51186">
    <property type="entry name" value="GNAT"/>
    <property type="match status" value="1"/>
</dbReference>
<protein>
    <submittedName>
        <fullName evidence="2">Acetyltransferase</fullName>
    </submittedName>
</protein>
<dbReference type="KEGG" id="sve:SVEN_0586"/>
<dbReference type="Pfam" id="PF00583">
    <property type="entry name" value="Acetyltransf_1"/>
    <property type="match status" value="1"/>
</dbReference>